<dbReference type="InParanoid" id="M1ATW9"/>
<reference evidence="1" key="2">
    <citation type="submission" date="2015-06" db="UniProtKB">
        <authorList>
            <consortium name="EnsemblPlants"/>
        </authorList>
    </citation>
    <scope>IDENTIFICATION</scope>
    <source>
        <strain evidence="1">DM1-3 516 R44</strain>
    </source>
</reference>
<accession>M1ATW9</accession>
<dbReference type="HOGENOM" id="CLU_2562834_0_0_1"/>
<dbReference type="Gramene" id="PGSC0003DMT400030225">
    <property type="protein sequence ID" value="PGSC0003DMT400030225"/>
    <property type="gene ID" value="PGSC0003DMG400011564"/>
</dbReference>
<evidence type="ECO:0000313" key="2">
    <source>
        <dbReference type="Proteomes" id="UP000011115"/>
    </source>
</evidence>
<reference evidence="2" key="1">
    <citation type="journal article" date="2011" name="Nature">
        <title>Genome sequence and analysis of the tuber crop potato.</title>
        <authorList>
            <consortium name="The Potato Genome Sequencing Consortium"/>
        </authorList>
    </citation>
    <scope>NUCLEOTIDE SEQUENCE [LARGE SCALE GENOMIC DNA]</scope>
    <source>
        <strain evidence="2">cv. DM1-3 516 R44</strain>
    </source>
</reference>
<dbReference type="PaxDb" id="4113-PGSC0003DMT400030225"/>
<name>M1ATW9_SOLTU</name>
<proteinExistence type="predicted"/>
<protein>
    <submittedName>
        <fullName evidence="1">Uncharacterized protein</fullName>
    </submittedName>
</protein>
<sequence length="82" mass="9326">MEEQNDVPTSTFIVLFFPSLSIVQLQQKVMASLARSDGRHVECEDERSIPTIHSPFLFRNRAKISEKVCLPQLVKELLGVLN</sequence>
<dbReference type="EnsemblPlants" id="PGSC0003DMT400030225">
    <property type="protein sequence ID" value="PGSC0003DMT400030225"/>
    <property type="gene ID" value="PGSC0003DMG400011564"/>
</dbReference>
<evidence type="ECO:0000313" key="1">
    <source>
        <dbReference type="EnsemblPlants" id="PGSC0003DMT400030225"/>
    </source>
</evidence>
<dbReference type="Proteomes" id="UP000011115">
    <property type="component" value="Unassembled WGS sequence"/>
</dbReference>
<dbReference type="AlphaFoldDB" id="M1ATW9"/>
<keyword evidence="2" id="KW-1185">Reference proteome</keyword>
<organism evidence="1 2">
    <name type="scientific">Solanum tuberosum</name>
    <name type="common">Potato</name>
    <dbReference type="NCBI Taxonomy" id="4113"/>
    <lineage>
        <taxon>Eukaryota</taxon>
        <taxon>Viridiplantae</taxon>
        <taxon>Streptophyta</taxon>
        <taxon>Embryophyta</taxon>
        <taxon>Tracheophyta</taxon>
        <taxon>Spermatophyta</taxon>
        <taxon>Magnoliopsida</taxon>
        <taxon>eudicotyledons</taxon>
        <taxon>Gunneridae</taxon>
        <taxon>Pentapetalae</taxon>
        <taxon>asterids</taxon>
        <taxon>lamiids</taxon>
        <taxon>Solanales</taxon>
        <taxon>Solanaceae</taxon>
        <taxon>Solanoideae</taxon>
        <taxon>Solaneae</taxon>
        <taxon>Solanum</taxon>
    </lineage>
</organism>